<dbReference type="SMART" id="SM00278">
    <property type="entry name" value="HhH1"/>
    <property type="match status" value="2"/>
</dbReference>
<dbReference type="HOGENOM" id="CLU_052011_1_2_9"/>
<dbReference type="OrthoDB" id="9790239at2"/>
<dbReference type="STRING" id="679200.HMPREF9333_00403"/>
<dbReference type="GO" id="GO:0015627">
    <property type="term" value="C:type II protein secretion system complex"/>
    <property type="evidence" value="ECO:0007669"/>
    <property type="project" value="TreeGrafter"/>
</dbReference>
<feature type="domain" description="Helix-hairpin-helix DNA-binding motif class 1" evidence="1">
    <location>
        <begin position="235"/>
        <end position="254"/>
    </location>
</feature>
<dbReference type="EMBL" id="ACZL01000007">
    <property type="protein sequence ID" value="EHI56541.1"/>
    <property type="molecule type" value="Genomic_DNA"/>
</dbReference>
<sequence>MDFERNIMEKNKKYKYKFKLSNKDLVFIIFCVLCTFICYGCKKTDSIDIKKYDNDDFIKMDGAVSSTNSADTADISDFTVSEGFNKSSGTAVSQIQAYSDKEDTDDADMSENKKIFVHICGSVNNPDVYELESGSRVIDAVRAAGGFRQEAAKDCINLAGILSDGERVYIPDNSEASSMSAAGELYKNGNFSENFANGLSENSKAADLSEGNKIGNDLHTGRAAGKININTAGEEELMRLKGIGKTRAGDIILYRNTHGSFNDISDIMQVPGIKQAAFDKIKDDICVK</sequence>
<dbReference type="PANTHER" id="PTHR21180">
    <property type="entry name" value="ENDONUCLEASE/EXONUCLEASE/PHOSPHATASE FAMILY DOMAIN-CONTAINING PROTEIN 1"/>
    <property type="match status" value="1"/>
</dbReference>
<accession>G5GFR4</accession>
<protein>
    <recommendedName>
        <fullName evidence="1">Helix-hairpin-helix DNA-binding motif class 1 domain-containing protein</fullName>
    </recommendedName>
</protein>
<evidence type="ECO:0000259" key="1">
    <source>
        <dbReference type="SMART" id="SM00278"/>
    </source>
</evidence>
<dbReference type="InterPro" id="IPR019554">
    <property type="entry name" value="Soluble_ligand-bd"/>
</dbReference>
<reference evidence="2 3" key="1">
    <citation type="submission" date="2011-08" db="EMBL/GenBank/DDBJ databases">
        <title>The Genome Sequence of Johnsonella ignava ATCC 51276.</title>
        <authorList>
            <consortium name="The Broad Institute Genome Sequencing Platform"/>
            <person name="Earl A."/>
            <person name="Ward D."/>
            <person name="Feldgarden M."/>
            <person name="Gevers D."/>
            <person name="Izard J."/>
            <person name="Blanton J.M."/>
            <person name="Baranova O.V."/>
            <person name="Dewhirst F.E."/>
            <person name="Young S.K."/>
            <person name="Zeng Q."/>
            <person name="Gargeya S."/>
            <person name="Fitzgerald M."/>
            <person name="Haas B."/>
            <person name="Abouelleil A."/>
            <person name="Alvarado L."/>
            <person name="Arachchi H.M."/>
            <person name="Berlin A."/>
            <person name="Brown A."/>
            <person name="Chapman S.B."/>
            <person name="Chen Z."/>
            <person name="Dunbar C."/>
            <person name="Freedman E."/>
            <person name="Gearin G."/>
            <person name="Gellesch M."/>
            <person name="Goldberg J."/>
            <person name="Griggs A."/>
            <person name="Gujja S."/>
            <person name="Heiman D."/>
            <person name="Howarth C."/>
            <person name="Larson L."/>
            <person name="Lui A."/>
            <person name="MacDonald P.J.P."/>
            <person name="Montmayeur A."/>
            <person name="Murphy C."/>
            <person name="Neiman D."/>
            <person name="Pearson M."/>
            <person name="Priest M."/>
            <person name="Roberts A."/>
            <person name="Saif S."/>
            <person name="Shea T."/>
            <person name="Shenoy N."/>
            <person name="Sisk P."/>
            <person name="Stolte C."/>
            <person name="Sykes S."/>
            <person name="Wortman J."/>
            <person name="Nusbaum C."/>
            <person name="Birren B."/>
        </authorList>
    </citation>
    <scope>NUCLEOTIDE SEQUENCE [LARGE SCALE GENOMIC DNA]</scope>
    <source>
        <strain evidence="2 3">ATCC 51276</strain>
    </source>
</reference>
<dbReference type="NCBIfam" id="TIGR00426">
    <property type="entry name" value="competence protein ComEA helix-hairpin-helix repeat region"/>
    <property type="match status" value="1"/>
</dbReference>
<dbReference type="InterPro" id="IPR004509">
    <property type="entry name" value="Competence_ComEA_HhH"/>
</dbReference>
<dbReference type="InterPro" id="IPR003583">
    <property type="entry name" value="Hlx-hairpin-Hlx_DNA-bd_motif"/>
</dbReference>
<proteinExistence type="predicted"/>
<dbReference type="Gene3D" id="1.10.150.320">
    <property type="entry name" value="Photosystem II 12 kDa extrinsic protein"/>
    <property type="match status" value="1"/>
</dbReference>
<dbReference type="AlphaFoldDB" id="G5GFR4"/>
<dbReference type="Gene3D" id="3.10.560.10">
    <property type="entry name" value="Outer membrane lipoprotein wza domain like"/>
    <property type="match status" value="1"/>
</dbReference>
<comment type="caution">
    <text evidence="2">The sequence shown here is derived from an EMBL/GenBank/DDBJ whole genome shotgun (WGS) entry which is preliminary data.</text>
</comment>
<dbReference type="GO" id="GO:0006281">
    <property type="term" value="P:DNA repair"/>
    <property type="evidence" value="ECO:0007669"/>
    <property type="project" value="InterPro"/>
</dbReference>
<dbReference type="Pfam" id="PF12836">
    <property type="entry name" value="HHH_3"/>
    <property type="match status" value="1"/>
</dbReference>
<dbReference type="Proteomes" id="UP000003011">
    <property type="component" value="Unassembled WGS sequence"/>
</dbReference>
<dbReference type="PANTHER" id="PTHR21180:SF32">
    <property type="entry name" value="ENDONUCLEASE_EXONUCLEASE_PHOSPHATASE FAMILY DOMAIN-CONTAINING PROTEIN 1"/>
    <property type="match status" value="1"/>
</dbReference>
<dbReference type="Pfam" id="PF10531">
    <property type="entry name" value="SLBB"/>
    <property type="match status" value="1"/>
</dbReference>
<evidence type="ECO:0000313" key="2">
    <source>
        <dbReference type="EMBL" id="EHI56541.1"/>
    </source>
</evidence>
<name>G5GFR4_9FIRM</name>
<evidence type="ECO:0000313" key="3">
    <source>
        <dbReference type="Proteomes" id="UP000003011"/>
    </source>
</evidence>
<dbReference type="GO" id="GO:0003677">
    <property type="term" value="F:DNA binding"/>
    <property type="evidence" value="ECO:0007669"/>
    <property type="project" value="InterPro"/>
</dbReference>
<dbReference type="GO" id="GO:0015628">
    <property type="term" value="P:protein secretion by the type II secretion system"/>
    <property type="evidence" value="ECO:0007669"/>
    <property type="project" value="TreeGrafter"/>
</dbReference>
<dbReference type="eggNOG" id="COG1555">
    <property type="taxonomic scope" value="Bacteria"/>
</dbReference>
<feature type="domain" description="Helix-hairpin-helix DNA-binding motif class 1" evidence="1">
    <location>
        <begin position="265"/>
        <end position="284"/>
    </location>
</feature>
<dbReference type="SUPFAM" id="SSF47781">
    <property type="entry name" value="RuvA domain 2-like"/>
    <property type="match status" value="1"/>
</dbReference>
<gene>
    <name evidence="2" type="ORF">HMPREF9333_00403</name>
</gene>
<keyword evidence="3" id="KW-1185">Reference proteome</keyword>
<dbReference type="InterPro" id="IPR010994">
    <property type="entry name" value="RuvA_2-like"/>
</dbReference>
<organism evidence="2 3">
    <name type="scientific">Johnsonella ignava ATCC 51276</name>
    <dbReference type="NCBI Taxonomy" id="679200"/>
    <lineage>
        <taxon>Bacteria</taxon>
        <taxon>Bacillati</taxon>
        <taxon>Bacillota</taxon>
        <taxon>Clostridia</taxon>
        <taxon>Lachnospirales</taxon>
        <taxon>Lachnospiraceae</taxon>
        <taxon>Johnsonella</taxon>
    </lineage>
</organism>
<dbReference type="InterPro" id="IPR051675">
    <property type="entry name" value="Endo/Exo/Phosphatase_dom_1"/>
</dbReference>